<dbReference type="VEuPathDB" id="FungiDB:DFL_002592"/>
<dbReference type="GeneID" id="93584903"/>
<protein>
    <recommendedName>
        <fullName evidence="1">Ubiquitin-like domain-containing protein</fullName>
    </recommendedName>
</protein>
<sequence>MATKLTEIDFAKSVLITLSSKPVTIAADHVEDLKRLPPRALFTLPKLPTTMSKPRDPSQLASATVHLKTLRPPQFINETLESHPLSSTIQSLKSLVESKTGAPSDKLRLMLKGKILGDSKTLSEITEDGGEVTISVMVTGGYTVPTSTPAGPSSEAEATLSDTAVVAVAAEKVETAEEVVKMDVDNEVGDVVKVLEGDEFWADLEVFLRQRVGKEEVAKEVSGIFRQAWGNRSR</sequence>
<organism evidence="2 3">
    <name type="scientific">Arthrobotrys flagrans</name>
    <name type="common">Nematode-trapping fungus</name>
    <name type="synonym">Trichothecium flagrans</name>
    <dbReference type="NCBI Taxonomy" id="97331"/>
    <lineage>
        <taxon>Eukaryota</taxon>
        <taxon>Fungi</taxon>
        <taxon>Dikarya</taxon>
        <taxon>Ascomycota</taxon>
        <taxon>Pezizomycotina</taxon>
        <taxon>Orbiliomycetes</taxon>
        <taxon>Orbiliales</taxon>
        <taxon>Orbiliaceae</taxon>
        <taxon>Arthrobotrys</taxon>
    </lineage>
</organism>
<dbReference type="InterPro" id="IPR000626">
    <property type="entry name" value="Ubiquitin-like_dom"/>
</dbReference>
<dbReference type="EMBL" id="SAEB01000003">
    <property type="protein sequence ID" value="RVD88405.1"/>
    <property type="molecule type" value="Genomic_DNA"/>
</dbReference>
<dbReference type="SMART" id="SM00213">
    <property type="entry name" value="UBQ"/>
    <property type="match status" value="1"/>
</dbReference>
<dbReference type="OrthoDB" id="5366541at2759"/>
<dbReference type="Gene3D" id="3.10.20.90">
    <property type="entry name" value="Phosphatidylinositol 3-kinase Catalytic Subunit, Chain A, domain 1"/>
    <property type="match status" value="1"/>
</dbReference>
<reference evidence="2 3" key="1">
    <citation type="submission" date="2019-01" db="EMBL/GenBank/DDBJ databases">
        <title>Intercellular communication is required for trap formation in the nematode-trapping fungus Duddingtonia flagrans.</title>
        <authorList>
            <person name="Youssar L."/>
            <person name="Wernet V."/>
            <person name="Hensel N."/>
            <person name="Hildebrandt H.-G."/>
            <person name="Fischer R."/>
        </authorList>
    </citation>
    <scope>NUCLEOTIDE SEQUENCE [LARGE SCALE GENOMIC DNA]</scope>
    <source>
        <strain evidence="2 3">CBS H-5679</strain>
    </source>
</reference>
<dbReference type="RefSeq" id="XP_067493949.1">
    <property type="nucleotide sequence ID" value="XM_067631400.1"/>
</dbReference>
<dbReference type="InterPro" id="IPR029071">
    <property type="entry name" value="Ubiquitin-like_domsf"/>
</dbReference>
<proteinExistence type="predicted"/>
<gene>
    <name evidence="2" type="ORF">DFL_002592</name>
</gene>
<dbReference type="Pfam" id="PF17183">
    <property type="entry name" value="Get5_C"/>
    <property type="match status" value="1"/>
</dbReference>
<dbReference type="STRING" id="97331.A0A437AAX8"/>
<dbReference type="Gene3D" id="1.10.286.70">
    <property type="entry name" value="Get5 dimerization domain"/>
    <property type="match status" value="1"/>
</dbReference>
<evidence type="ECO:0000313" key="3">
    <source>
        <dbReference type="Proteomes" id="UP000283090"/>
    </source>
</evidence>
<dbReference type="InterPro" id="IPR024737">
    <property type="entry name" value="Get5_N"/>
</dbReference>
<comment type="caution">
    <text evidence="2">The sequence shown here is derived from an EMBL/GenBank/DDBJ whole genome shotgun (WGS) entry which is preliminary data.</text>
</comment>
<dbReference type="PROSITE" id="PS50053">
    <property type="entry name" value="UBIQUITIN_2"/>
    <property type="match status" value="1"/>
</dbReference>
<keyword evidence="3" id="KW-1185">Reference proteome</keyword>
<dbReference type="InterPro" id="IPR049256">
    <property type="entry name" value="Get5_C"/>
</dbReference>
<name>A0A437AAX8_ARTFL</name>
<dbReference type="SUPFAM" id="SSF54236">
    <property type="entry name" value="Ubiquitin-like"/>
    <property type="match status" value="1"/>
</dbReference>
<feature type="domain" description="Ubiquitin-like" evidence="1">
    <location>
        <begin position="63"/>
        <end position="124"/>
    </location>
</feature>
<dbReference type="Proteomes" id="UP000283090">
    <property type="component" value="Unassembled WGS sequence"/>
</dbReference>
<evidence type="ECO:0000259" key="1">
    <source>
        <dbReference type="PROSITE" id="PS50053"/>
    </source>
</evidence>
<accession>A0A437AAX8</accession>
<evidence type="ECO:0000313" key="2">
    <source>
        <dbReference type="EMBL" id="RVD88405.1"/>
    </source>
</evidence>
<dbReference type="Pfam" id="PF12754">
    <property type="entry name" value="Get5_N"/>
    <property type="match status" value="1"/>
</dbReference>
<dbReference type="CDD" id="cd17039">
    <property type="entry name" value="Ubl_ubiquitin_like"/>
    <property type="match status" value="1"/>
</dbReference>
<dbReference type="AlphaFoldDB" id="A0A437AAX8"/>